<name>A0ABN9QPA6_9DINO</name>
<keyword evidence="3" id="KW-1185">Reference proteome</keyword>
<evidence type="ECO:0000313" key="3">
    <source>
        <dbReference type="Proteomes" id="UP001189429"/>
    </source>
</evidence>
<sequence length="917" mass="98512">MVFSSFELELLPGPDRHTERAITATLLGGRLATDIESGTDHRRLPSARWSLAVEAEGMWAADGDLRIVDFGAVRLGEPPAVALSVRNRLEPERTVVSVSLASQPLEVRISRTLLPRLQRFAAAVSEEGHARCVIEHVLLPPLQRFGLAVNEELSRLDLADERRAPHPLRRGRSGSSSVGDEEHVAGEDGVLSIGEQWLQSDRGKEVLAGAQARIPDALELHVALSGPRLRLPVPGNRGLWVSSGSMLIRTPRACTMEAVELTLTLSDMNLAATDHMGLRHDVVAPFELQATLQTKADAVEIGGTLDGLQLKASPEIVQILALAPQSALAALRGSGVEVPCGVQVAPKQPVLPTAPTTLFEGGAESEPGSELLAARWGIREGSRLAAVRKRAQEALRAAAHEQRALVVQKIRTLHVNFRLGPSVVLFEDALNPVIRLHVASDALEVAVNTESLDIKATLMLQVGMDVFSVRVGRFEPLVEPFTITCQAARAAEEGQSVKVFGHRPLMLNATPTAIKQLAWYVPHLVSMLSPSLDDTEVSTAPRFRVLNLTGRCVALGFPGAAQRESVRIDPHTGEWRSMDRWVFPERCEQVELDSGPRLSLTRIGSVWRSGPDDDAFLWQLLRPRADYALLLVSPQCLLLNATSLPLRVRTARGSAPLPCTHCSGAALLLGSRPLLAPGAPEGRMPAASREPLVEPGEVVGLPFRATAASPGGAGSFAQALQSQVEVSLRGGEWVAIDRLGVADRLVPVQSGQSSLLVACSVSLSAPPALVPCCWLRILPALTLVSVLPCAMEVEYRLASEAEAAARRVEVPALGRTAVYDVACPGQVALRVRLLGRLWSHRWALVGVTAEAGQREHDAEAELKGEAGAVLTVAAWADAQIVVHSPCWLVDRTGWGLTVQRGAQLPTFEGITLCAEHM</sequence>
<organism evidence="2 3">
    <name type="scientific">Prorocentrum cordatum</name>
    <dbReference type="NCBI Taxonomy" id="2364126"/>
    <lineage>
        <taxon>Eukaryota</taxon>
        <taxon>Sar</taxon>
        <taxon>Alveolata</taxon>
        <taxon>Dinophyceae</taxon>
        <taxon>Prorocentrales</taxon>
        <taxon>Prorocentraceae</taxon>
        <taxon>Prorocentrum</taxon>
    </lineage>
</organism>
<evidence type="ECO:0000256" key="1">
    <source>
        <dbReference type="SAM" id="MobiDB-lite"/>
    </source>
</evidence>
<dbReference type="Proteomes" id="UP001189429">
    <property type="component" value="Unassembled WGS sequence"/>
</dbReference>
<feature type="region of interest" description="Disordered" evidence="1">
    <location>
        <begin position="164"/>
        <end position="185"/>
    </location>
</feature>
<accession>A0ABN9QPA6</accession>
<gene>
    <name evidence="2" type="ORF">PCOR1329_LOCUS13722</name>
</gene>
<dbReference type="EMBL" id="CAUYUJ010004069">
    <property type="protein sequence ID" value="CAK0808005.1"/>
    <property type="molecule type" value="Genomic_DNA"/>
</dbReference>
<proteinExistence type="predicted"/>
<evidence type="ECO:0008006" key="4">
    <source>
        <dbReference type="Google" id="ProtNLM"/>
    </source>
</evidence>
<comment type="caution">
    <text evidence="2">The sequence shown here is derived from an EMBL/GenBank/DDBJ whole genome shotgun (WGS) entry which is preliminary data.</text>
</comment>
<protein>
    <recommendedName>
        <fullName evidence="4">Vacuolar protein sorting-associated protein 13 VPS13 adaptor binding domain-containing protein</fullName>
    </recommendedName>
</protein>
<reference evidence="2" key="1">
    <citation type="submission" date="2023-10" db="EMBL/GenBank/DDBJ databases">
        <authorList>
            <person name="Chen Y."/>
            <person name="Shah S."/>
            <person name="Dougan E. K."/>
            <person name="Thang M."/>
            <person name="Chan C."/>
        </authorList>
    </citation>
    <scope>NUCLEOTIDE SEQUENCE [LARGE SCALE GENOMIC DNA]</scope>
</reference>
<evidence type="ECO:0000313" key="2">
    <source>
        <dbReference type="EMBL" id="CAK0808005.1"/>
    </source>
</evidence>